<name>A0ABQ9WQW6_9EUKA</name>
<comment type="caution">
    <text evidence="2">The sequence shown here is derived from an EMBL/GenBank/DDBJ whole genome shotgun (WGS) entry which is preliminary data.</text>
</comment>
<evidence type="ECO:0000313" key="3">
    <source>
        <dbReference type="Proteomes" id="UP001281761"/>
    </source>
</evidence>
<accession>A0ABQ9WQW6</accession>
<evidence type="ECO:0000256" key="1">
    <source>
        <dbReference type="SAM" id="Coils"/>
    </source>
</evidence>
<keyword evidence="1" id="KW-0175">Coiled coil</keyword>
<proteinExistence type="predicted"/>
<organism evidence="2 3">
    <name type="scientific">Blattamonas nauphoetae</name>
    <dbReference type="NCBI Taxonomy" id="2049346"/>
    <lineage>
        <taxon>Eukaryota</taxon>
        <taxon>Metamonada</taxon>
        <taxon>Preaxostyla</taxon>
        <taxon>Oxymonadida</taxon>
        <taxon>Blattamonas</taxon>
    </lineage>
</organism>
<feature type="coiled-coil region" evidence="1">
    <location>
        <begin position="37"/>
        <end position="68"/>
    </location>
</feature>
<gene>
    <name evidence="2" type="ORF">BLNAU_23219</name>
</gene>
<dbReference type="EMBL" id="JARBJD010000454">
    <property type="protein sequence ID" value="KAK2941879.1"/>
    <property type="molecule type" value="Genomic_DNA"/>
</dbReference>
<sequence>MIVESASRPKQSSVLDDPVFDSLCGYLSSVSTNLVQLESLTLILRQLQDDAEQSENEYNELIDEVEEKLPESLSAIIKAHAQTARDPISIVLRDSSEASSSFHAQHRALLPEATQGNLSRLKELIQEVSHIEAVTAGADARVSNELKRRANDILEQINNLAEVPGQAPPIDGW</sequence>
<keyword evidence="3" id="KW-1185">Reference proteome</keyword>
<protein>
    <submittedName>
        <fullName evidence="2">Uncharacterized protein</fullName>
    </submittedName>
</protein>
<reference evidence="2 3" key="1">
    <citation type="journal article" date="2022" name="bioRxiv">
        <title>Genomics of Preaxostyla Flagellates Illuminates Evolutionary Transitions and the Path Towards Mitochondrial Loss.</title>
        <authorList>
            <person name="Novak L.V.F."/>
            <person name="Treitli S.C."/>
            <person name="Pyrih J."/>
            <person name="Halakuc P."/>
            <person name="Pipaliya S.V."/>
            <person name="Vacek V."/>
            <person name="Brzon O."/>
            <person name="Soukal P."/>
            <person name="Eme L."/>
            <person name="Dacks J.B."/>
            <person name="Karnkowska A."/>
            <person name="Elias M."/>
            <person name="Hampl V."/>
        </authorList>
    </citation>
    <scope>NUCLEOTIDE SEQUENCE [LARGE SCALE GENOMIC DNA]</scope>
    <source>
        <strain evidence="2">NAU3</strain>
        <tissue evidence="2">Gut</tissue>
    </source>
</reference>
<dbReference type="Proteomes" id="UP001281761">
    <property type="component" value="Unassembled WGS sequence"/>
</dbReference>
<evidence type="ECO:0000313" key="2">
    <source>
        <dbReference type="EMBL" id="KAK2941879.1"/>
    </source>
</evidence>